<feature type="region of interest" description="Disordered" evidence="1">
    <location>
        <begin position="683"/>
        <end position="712"/>
    </location>
</feature>
<feature type="compositionally biased region" description="Polar residues" evidence="1">
    <location>
        <begin position="793"/>
        <end position="809"/>
    </location>
</feature>
<sequence>MGNSGSNIESESSANVANGENVVVENIGGSEEIDTSSPETGESSRTGSPEIERMEEVADSDEEPESTESETDEEPKPNGVHENKVGDDKKELNEGAVLPNGNGEKAVVVKPSNGIKDAVKEAVIDSSTGLADEKVEATTEPALETSENPKNEANTEKMPDANGSSVSSSILNDVGTEDAGSDVKPDAVGNSESVKDDGDDVVNGSSSSTSGSSNGNGEVSVEVAPQPDAAKDLENAAPEPVAATEEPVARPIVGPKTPEYFGPDENEPVENDYPGPDDSNEQVIAPVPRGQRTSLTKVVQDVPMKSVAEESTSSTRPAINVSEHDYALPAASRIQEPADEPNTERRSRKKSSSRHNNSRLKLLVTRPTFTPEYEEVIDVNDSDEELEAAILESVVQASLRDAMEESGIVEDIEIEGSSTALRNTEPVVQSIGHGYNGDLVASDDIPIEEDVEVPMGASRRERNKRNSVGDPLSIDVSDNDFPEEITPEKMEEEIDEMSSSRRALVPRRLLLGSIPKPRHFRNLNASEPGCSSSSGLNADSGSFMRDDEPGPSNRPSRRAPRESSYSPQREPPHAPYMDSDYLLALKLQEEEDNRARRMNRPFPSTSFQSTSSYQQGSTSYESTSDCVIEQFPLSPIRNFSGNENGTPAVPPGSPKGPEEAAMTTTTVTYTDSYTVVRHPLKQDLPTDINSNETRNFGQLVPATPENVKRRPLYERSAKHSYCDELQGEQEENNGDDSETGPSDRDESEAGPSRQNDSQPGTSRGGPFSHYQYGPKNDPRRRLATRTGDVVSASRYNAYSQEEDNNQAGTSSSYSHSHYYNNQPGPSNRYDQPGTSNSYNQPGTSNQYRSSYDPSQPGTSSSYTQYDPSQPGTSNSYDPSEPGPSNRYHRAPSQQAIMDEEADLRRALELSRLEHQNMLRRQAGLEEVPIPEETATPAVNDDALFRVPETPRKRKMNPLSEQHEYSPASRRHASQSFYAVETFVEMEEPDVSSSSIISAENKWPLCKWLDPENMPELSTIDEEEIRKMPLTYRKQIKLEQDKKERNEKSSTARKASYQFAFEREAELEKTLLENKFMDIARSHITSPCIVPVEIANTRFEVYLRFSFLPRPIFVHHVLNALNTPDINGSWDDQLEGTPDHIRAMSVGEFFKYAVYIYFGLKLDSVPIDQSQSDAQIAAAREKFFKSVRTRCEEEALLQQDEEERRCAQSMVVSYVHACSRNDVNRDDIKEMQLFQKKATEKQQLLDRHRLRYGISREHRPDRENTFREPACIRREKALLQAQEVSIATPGDENEAPVIYGLNSDLPEEDEDTENNNENGARSRRSRRDSSDASQDVQL</sequence>
<gene>
    <name evidence="2" type="ORF">CAEBREN_01700</name>
</gene>
<reference evidence="3" key="1">
    <citation type="submission" date="2011-07" db="EMBL/GenBank/DDBJ databases">
        <authorList>
            <consortium name="Caenorhabditis brenneri Sequencing and Analysis Consortium"/>
            <person name="Wilson R.K."/>
        </authorList>
    </citation>
    <scope>NUCLEOTIDE SEQUENCE [LARGE SCALE GENOMIC DNA]</scope>
    <source>
        <strain evidence="3">PB2801</strain>
    </source>
</reference>
<dbReference type="Proteomes" id="UP000008068">
    <property type="component" value="Unassembled WGS sequence"/>
</dbReference>
<feature type="compositionally biased region" description="Acidic residues" evidence="1">
    <location>
        <begin position="57"/>
        <end position="73"/>
    </location>
</feature>
<feature type="compositionally biased region" description="Polar residues" evidence="1">
    <location>
        <begin position="687"/>
        <end position="696"/>
    </location>
</feature>
<feature type="compositionally biased region" description="Polar residues" evidence="1">
    <location>
        <begin position="752"/>
        <end position="761"/>
    </location>
</feature>
<feature type="compositionally biased region" description="Basic and acidic residues" evidence="1">
    <location>
        <begin position="147"/>
        <end position="159"/>
    </location>
</feature>
<feature type="compositionally biased region" description="Basic residues" evidence="1">
    <location>
        <begin position="346"/>
        <end position="358"/>
    </location>
</feature>
<dbReference type="InterPro" id="IPR003903">
    <property type="entry name" value="UIM_dom"/>
</dbReference>
<feature type="region of interest" description="Disordered" evidence="1">
    <location>
        <begin position="1"/>
        <end position="365"/>
    </location>
</feature>
<feature type="compositionally biased region" description="Polar residues" evidence="1">
    <location>
        <begin position="35"/>
        <end position="47"/>
    </location>
</feature>
<feature type="compositionally biased region" description="Acidic residues" evidence="1">
    <location>
        <begin position="477"/>
        <end position="496"/>
    </location>
</feature>
<organism evidence="3">
    <name type="scientific">Caenorhabditis brenneri</name>
    <name type="common">Nematode worm</name>
    <dbReference type="NCBI Taxonomy" id="135651"/>
    <lineage>
        <taxon>Eukaryota</taxon>
        <taxon>Metazoa</taxon>
        <taxon>Ecdysozoa</taxon>
        <taxon>Nematoda</taxon>
        <taxon>Chromadorea</taxon>
        <taxon>Rhabditida</taxon>
        <taxon>Rhabditina</taxon>
        <taxon>Rhabditomorpha</taxon>
        <taxon>Rhabditoidea</taxon>
        <taxon>Rhabditidae</taxon>
        <taxon>Peloderinae</taxon>
        <taxon>Caenorhabditis</taxon>
    </lineage>
</organism>
<feature type="compositionally biased region" description="Low complexity" evidence="1">
    <location>
        <begin position="810"/>
        <end position="819"/>
    </location>
</feature>
<feature type="compositionally biased region" description="Low complexity" evidence="1">
    <location>
        <begin position="201"/>
        <end position="221"/>
    </location>
</feature>
<feature type="compositionally biased region" description="Low complexity" evidence="1">
    <location>
        <begin position="604"/>
        <end position="619"/>
    </location>
</feature>
<feature type="compositionally biased region" description="Low complexity" evidence="1">
    <location>
        <begin position="236"/>
        <end position="246"/>
    </location>
</feature>
<dbReference type="OrthoDB" id="5877998at2759"/>
<feature type="compositionally biased region" description="Polar residues" evidence="1">
    <location>
        <begin position="162"/>
        <end position="171"/>
    </location>
</feature>
<dbReference type="OMA" id="VDNSHGN"/>
<name>G0NJA4_CAEBE</name>
<feature type="compositionally biased region" description="Polar residues" evidence="1">
    <location>
        <begin position="820"/>
        <end position="877"/>
    </location>
</feature>
<feature type="region of interest" description="Disordered" evidence="1">
    <location>
        <begin position="724"/>
        <end position="902"/>
    </location>
</feature>
<dbReference type="eggNOG" id="ENOG502S9Z6">
    <property type="taxonomic scope" value="Eukaryota"/>
</dbReference>
<feature type="compositionally biased region" description="Low complexity" evidence="1">
    <location>
        <begin position="1"/>
        <end position="30"/>
    </location>
</feature>
<feature type="region of interest" description="Disordered" evidence="1">
    <location>
        <begin position="1285"/>
        <end position="1337"/>
    </location>
</feature>
<protein>
    <submittedName>
        <fullName evidence="2">Uncharacterized protein</fullName>
    </submittedName>
</protein>
<feature type="compositionally biased region" description="Acidic residues" evidence="1">
    <location>
        <begin position="725"/>
        <end position="738"/>
    </location>
</feature>
<proteinExistence type="predicted"/>
<dbReference type="SMART" id="SM00726">
    <property type="entry name" value="UIM"/>
    <property type="match status" value="2"/>
</dbReference>
<dbReference type="EMBL" id="GL379894">
    <property type="protein sequence ID" value="EGT32169.1"/>
    <property type="molecule type" value="Genomic_DNA"/>
</dbReference>
<feature type="region of interest" description="Disordered" evidence="1">
    <location>
        <begin position="597"/>
        <end position="619"/>
    </location>
</feature>
<evidence type="ECO:0000313" key="3">
    <source>
        <dbReference type="Proteomes" id="UP000008068"/>
    </source>
</evidence>
<dbReference type="HOGENOM" id="CLU_258639_0_0_1"/>
<keyword evidence="3" id="KW-1185">Reference proteome</keyword>
<feature type="region of interest" description="Disordered" evidence="1">
    <location>
        <begin position="457"/>
        <end position="501"/>
    </location>
</feature>
<feature type="region of interest" description="Disordered" evidence="1">
    <location>
        <begin position="518"/>
        <end position="576"/>
    </location>
</feature>
<accession>G0NJA4</accession>
<feature type="compositionally biased region" description="Low complexity" evidence="1">
    <location>
        <begin position="529"/>
        <end position="542"/>
    </location>
</feature>
<evidence type="ECO:0000256" key="1">
    <source>
        <dbReference type="SAM" id="MobiDB-lite"/>
    </source>
</evidence>
<feature type="compositionally biased region" description="Basic and acidic residues" evidence="1">
    <location>
        <begin position="74"/>
        <end position="93"/>
    </location>
</feature>
<dbReference type="STRING" id="135651.G0NJA4"/>
<feature type="compositionally biased region" description="Acidic residues" evidence="1">
    <location>
        <begin position="1304"/>
        <end position="1313"/>
    </location>
</feature>
<evidence type="ECO:0000313" key="2">
    <source>
        <dbReference type="EMBL" id="EGT32169.1"/>
    </source>
</evidence>
<dbReference type="InParanoid" id="G0NJA4"/>